<reference evidence="4 5" key="1">
    <citation type="submission" date="2018-10" db="EMBL/GenBank/DDBJ databases">
        <title>Comparative Genomics Analysis of the Streptococcus dysgalactiae subspecies dysgalactiae.</title>
        <authorList>
            <person name="Koh T.H."/>
            <person name="Abdul Rahman N."/>
            <person name="Sessions O.M."/>
        </authorList>
    </citation>
    <scope>NUCLEOTIDE SEQUENCE [LARGE SCALE GENOMIC DNA]</scope>
    <source>
        <strain evidence="4 5">DB60705-15</strain>
    </source>
</reference>
<feature type="transmembrane region" description="Helical" evidence="2">
    <location>
        <begin position="177"/>
        <end position="194"/>
    </location>
</feature>
<feature type="transmembrane region" description="Helical" evidence="2">
    <location>
        <begin position="206"/>
        <end position="225"/>
    </location>
</feature>
<keyword evidence="4" id="KW-0482">Metalloprotease</keyword>
<comment type="similarity">
    <text evidence="1">Belongs to the UPF0177 family.</text>
</comment>
<feature type="transmembrane region" description="Helical" evidence="2">
    <location>
        <begin position="42"/>
        <end position="62"/>
    </location>
</feature>
<dbReference type="Pfam" id="PF02517">
    <property type="entry name" value="Rce1-like"/>
    <property type="match status" value="1"/>
</dbReference>
<accession>A0A9X7X7I3</accession>
<keyword evidence="2" id="KW-0472">Membrane</keyword>
<sequence>MTTGYITKLKAIFARLRWFLLALIVIVLEQLPTLWIRKGQPFGQVLIITGILLLIAIVVFYFGKRLGLLGNKRVPEDEYRWLWIGLGLVSLFAVQIIGKMILVIEKGQQADTVNQSAILGVGMHPILLVTLVGLVAPIVEEIVFRGLLYDKLFGPKSYIGLMFSSFMFGLIHVPTDFGSWVIYGGMGLILGLVYRKTQKLEHVMLVHFLNNGIALILIAFATKMIS</sequence>
<evidence type="ECO:0000313" key="5">
    <source>
        <dbReference type="Proteomes" id="UP000347383"/>
    </source>
</evidence>
<feature type="transmembrane region" description="Helical" evidence="2">
    <location>
        <begin position="116"/>
        <end position="140"/>
    </location>
</feature>
<dbReference type="Proteomes" id="UP000347383">
    <property type="component" value="Chromosome"/>
</dbReference>
<proteinExistence type="inferred from homology"/>
<dbReference type="InterPro" id="IPR003675">
    <property type="entry name" value="Rce1/LyrA-like_dom"/>
</dbReference>
<evidence type="ECO:0000256" key="2">
    <source>
        <dbReference type="SAM" id="Phobius"/>
    </source>
</evidence>
<dbReference type="AlphaFoldDB" id="A0A9X7X7I3"/>
<evidence type="ECO:0000313" key="4">
    <source>
        <dbReference type="EMBL" id="QGH01173.1"/>
    </source>
</evidence>
<keyword evidence="4" id="KW-0645">Protease</keyword>
<dbReference type="RefSeq" id="WP_154412464.1">
    <property type="nucleotide sequence ID" value="NZ_CP033165.1"/>
</dbReference>
<feature type="transmembrane region" description="Helical" evidence="2">
    <location>
        <begin position="18"/>
        <end position="36"/>
    </location>
</feature>
<dbReference type="InterPro" id="IPR052710">
    <property type="entry name" value="CAAX_protease"/>
</dbReference>
<dbReference type="EMBL" id="CP033165">
    <property type="protein sequence ID" value="QGH01173.1"/>
    <property type="molecule type" value="Genomic_DNA"/>
</dbReference>
<name>A0A9X7X7I3_STRDY</name>
<dbReference type="PANTHER" id="PTHR36435">
    <property type="entry name" value="SLR1288 PROTEIN"/>
    <property type="match status" value="1"/>
</dbReference>
<keyword evidence="4" id="KW-0378">Hydrolase</keyword>
<dbReference type="GO" id="GO:0004175">
    <property type="term" value="F:endopeptidase activity"/>
    <property type="evidence" value="ECO:0007669"/>
    <property type="project" value="UniProtKB-ARBA"/>
</dbReference>
<dbReference type="PANTHER" id="PTHR36435:SF1">
    <property type="entry name" value="CAAX AMINO TERMINAL PROTEASE FAMILY PROTEIN"/>
    <property type="match status" value="1"/>
</dbReference>
<evidence type="ECO:0000259" key="3">
    <source>
        <dbReference type="Pfam" id="PF02517"/>
    </source>
</evidence>
<gene>
    <name evidence="4" type="ORF">EA457_00615</name>
</gene>
<feature type="transmembrane region" description="Helical" evidence="2">
    <location>
        <begin position="152"/>
        <end position="171"/>
    </location>
</feature>
<keyword evidence="2" id="KW-1133">Transmembrane helix</keyword>
<dbReference type="GO" id="GO:0008237">
    <property type="term" value="F:metallopeptidase activity"/>
    <property type="evidence" value="ECO:0007669"/>
    <property type="project" value="UniProtKB-KW"/>
</dbReference>
<feature type="domain" description="CAAX prenyl protease 2/Lysostaphin resistance protein A-like" evidence="3">
    <location>
        <begin position="124"/>
        <end position="212"/>
    </location>
</feature>
<evidence type="ECO:0000256" key="1">
    <source>
        <dbReference type="ARBA" id="ARBA00009067"/>
    </source>
</evidence>
<dbReference type="GO" id="GO:0080120">
    <property type="term" value="P:CAAX-box protein maturation"/>
    <property type="evidence" value="ECO:0007669"/>
    <property type="project" value="UniProtKB-ARBA"/>
</dbReference>
<feature type="transmembrane region" description="Helical" evidence="2">
    <location>
        <begin position="82"/>
        <end position="104"/>
    </location>
</feature>
<keyword evidence="2" id="KW-0812">Transmembrane</keyword>
<protein>
    <submittedName>
        <fullName evidence="4">CPBP family intramembrane metalloprotease</fullName>
    </submittedName>
</protein>
<organism evidence="4 5">
    <name type="scientific">Streptococcus dysgalactiae subsp. dysgalactiae</name>
    <dbReference type="NCBI Taxonomy" id="99822"/>
    <lineage>
        <taxon>Bacteria</taxon>
        <taxon>Bacillati</taxon>
        <taxon>Bacillota</taxon>
        <taxon>Bacilli</taxon>
        <taxon>Lactobacillales</taxon>
        <taxon>Streptococcaceae</taxon>
        <taxon>Streptococcus</taxon>
    </lineage>
</organism>